<dbReference type="EMBL" id="JAOTEN010000001">
    <property type="protein sequence ID" value="MCU7613397.1"/>
    <property type="molecule type" value="Genomic_DNA"/>
</dbReference>
<proteinExistence type="predicted"/>
<evidence type="ECO:0008006" key="4">
    <source>
        <dbReference type="Google" id="ProtNLM"/>
    </source>
</evidence>
<evidence type="ECO:0000256" key="1">
    <source>
        <dbReference type="SAM" id="Phobius"/>
    </source>
</evidence>
<organism evidence="2 3">
    <name type="scientific">Chryseobacterium gilvum</name>
    <dbReference type="NCBI Taxonomy" id="2976534"/>
    <lineage>
        <taxon>Bacteria</taxon>
        <taxon>Pseudomonadati</taxon>
        <taxon>Bacteroidota</taxon>
        <taxon>Flavobacteriia</taxon>
        <taxon>Flavobacteriales</taxon>
        <taxon>Weeksellaceae</taxon>
        <taxon>Chryseobacterium group</taxon>
        <taxon>Chryseobacterium</taxon>
    </lineage>
</organism>
<accession>A0ABT2VWW8</accession>
<keyword evidence="3" id="KW-1185">Reference proteome</keyword>
<feature type="transmembrane region" description="Helical" evidence="1">
    <location>
        <begin position="107"/>
        <end position="127"/>
    </location>
</feature>
<feature type="transmembrane region" description="Helical" evidence="1">
    <location>
        <begin position="31"/>
        <end position="50"/>
    </location>
</feature>
<sequence>MKHIRFPLLNLLFGSISFYVGIYFLKEVLLLSILFFIAALVSLTLAYKEYCIHKNQLRKIDTLPVAEEVQIRKSKLILLVKISSYFIFIIVSVFFLIVIIQNKIENLIVIGMMPLFIIVFVTVKVLIELKNMNAVSIFINSQGIKIQNGEMMNWGDIQQEKITSKVFRSKESKYDYAAEVEYLFFYFKNEKMEIALNELDLTTQDLNDYLKKFRERFDNEKLNLP</sequence>
<name>A0ABT2VWW8_9FLAO</name>
<dbReference type="RefSeq" id="WP_262989245.1">
    <property type="nucleotide sequence ID" value="NZ_JAOTEN010000001.1"/>
</dbReference>
<gene>
    <name evidence="2" type="ORF">N0B16_03010</name>
</gene>
<protein>
    <recommendedName>
        <fullName evidence="4">YcxB-like protein domain-containing protein</fullName>
    </recommendedName>
</protein>
<evidence type="ECO:0000313" key="2">
    <source>
        <dbReference type="EMBL" id="MCU7613397.1"/>
    </source>
</evidence>
<keyword evidence="1" id="KW-1133">Transmembrane helix</keyword>
<dbReference type="Proteomes" id="UP001208114">
    <property type="component" value="Unassembled WGS sequence"/>
</dbReference>
<evidence type="ECO:0000313" key="3">
    <source>
        <dbReference type="Proteomes" id="UP001208114"/>
    </source>
</evidence>
<reference evidence="3" key="1">
    <citation type="submission" date="2023-07" db="EMBL/GenBank/DDBJ databases">
        <title>Chryseobacterium sp. GMJ5 Genome sequencing and assembly.</title>
        <authorList>
            <person name="Jung Y."/>
        </authorList>
    </citation>
    <scope>NUCLEOTIDE SEQUENCE [LARGE SCALE GENOMIC DNA]</scope>
    <source>
        <strain evidence="3">GMJ5</strain>
    </source>
</reference>
<keyword evidence="1" id="KW-0472">Membrane</keyword>
<feature type="transmembrane region" description="Helical" evidence="1">
    <location>
        <begin position="82"/>
        <end position="101"/>
    </location>
</feature>
<feature type="transmembrane region" description="Helical" evidence="1">
    <location>
        <begin position="7"/>
        <end position="25"/>
    </location>
</feature>
<keyword evidence="1" id="KW-0812">Transmembrane</keyword>
<comment type="caution">
    <text evidence="2">The sequence shown here is derived from an EMBL/GenBank/DDBJ whole genome shotgun (WGS) entry which is preliminary data.</text>
</comment>